<dbReference type="Gene3D" id="3.60.21.10">
    <property type="match status" value="1"/>
</dbReference>
<keyword evidence="3" id="KW-1185">Reference proteome</keyword>
<dbReference type="InterPro" id="IPR024654">
    <property type="entry name" value="Calcineurin-like_PHP_lpxH"/>
</dbReference>
<protein>
    <submittedName>
        <fullName evidence="2">Metallophosphoesterase</fullName>
    </submittedName>
</protein>
<dbReference type="AlphaFoldDB" id="A0A8J8Q499"/>
<gene>
    <name evidence="2" type="ORF">CV102_12370</name>
</gene>
<evidence type="ECO:0000313" key="2">
    <source>
        <dbReference type="EMBL" id="TYL38584.1"/>
    </source>
</evidence>
<organism evidence="2 3">
    <name type="scientific">Natronococcus pandeyae</name>
    <dbReference type="NCBI Taxonomy" id="2055836"/>
    <lineage>
        <taxon>Archaea</taxon>
        <taxon>Methanobacteriati</taxon>
        <taxon>Methanobacteriota</taxon>
        <taxon>Stenosarchaea group</taxon>
        <taxon>Halobacteria</taxon>
        <taxon>Halobacteriales</taxon>
        <taxon>Natrialbaceae</taxon>
        <taxon>Natronococcus</taxon>
    </lineage>
</organism>
<accession>A0A8J8Q499</accession>
<dbReference type="InterPro" id="IPR029052">
    <property type="entry name" value="Metallo-depent_PP-like"/>
</dbReference>
<comment type="caution">
    <text evidence="2">The sequence shown here is derived from an EMBL/GenBank/DDBJ whole genome shotgun (WGS) entry which is preliminary data.</text>
</comment>
<reference evidence="2" key="1">
    <citation type="submission" date="2017-11" db="EMBL/GenBank/DDBJ databases">
        <authorList>
            <person name="Kajale S.C."/>
            <person name="Sharma A."/>
        </authorList>
    </citation>
    <scope>NUCLEOTIDE SEQUENCE</scope>
    <source>
        <strain evidence="2">LS1_42</strain>
    </source>
</reference>
<evidence type="ECO:0000259" key="1">
    <source>
        <dbReference type="Pfam" id="PF12850"/>
    </source>
</evidence>
<evidence type="ECO:0000313" key="3">
    <source>
        <dbReference type="Proteomes" id="UP000766904"/>
    </source>
</evidence>
<dbReference type="RefSeq" id="WP_148858294.1">
    <property type="nucleotide sequence ID" value="NZ_PHNJ01000005.1"/>
</dbReference>
<dbReference type="Proteomes" id="UP000766904">
    <property type="component" value="Unassembled WGS sequence"/>
</dbReference>
<dbReference type="Pfam" id="PF12850">
    <property type="entry name" value="Metallophos_2"/>
    <property type="match status" value="1"/>
</dbReference>
<dbReference type="OrthoDB" id="50367at2157"/>
<proteinExistence type="predicted"/>
<sequence>MLVLGDAHASDPERREALLDHYRALEPDAVVQLGDLECYDLPAPTWFVAGNNEEFDVIDALRAGETGETRNVHLLSSTAATVDGVRVAGLSGNHAPTKYDLPRSELSGERRRHFTHEDVERAKSLSDVDVFLTHEAPTGLLSYGYDPGCEHVDEILEAVSPKLCLVGHHHRHREATIEGTRVVSLEPAWERYYTLDPETLALETHDLDSSE</sequence>
<name>A0A8J8Q499_9EURY</name>
<feature type="domain" description="Calcineurin-like phosphoesterase" evidence="1">
    <location>
        <begin position="2"/>
        <end position="184"/>
    </location>
</feature>
<dbReference type="EMBL" id="PHNJ01000005">
    <property type="protein sequence ID" value="TYL38584.1"/>
    <property type="molecule type" value="Genomic_DNA"/>
</dbReference>
<dbReference type="SUPFAM" id="SSF56300">
    <property type="entry name" value="Metallo-dependent phosphatases"/>
    <property type="match status" value="1"/>
</dbReference>